<protein>
    <recommendedName>
        <fullName evidence="3">Heterokaryon incompatibility domain-containing protein</fullName>
    </recommendedName>
</protein>
<dbReference type="EMBL" id="FMJY01000009">
    <property type="protein sequence ID" value="SCO90812.1"/>
    <property type="molecule type" value="Genomic_DNA"/>
</dbReference>
<proteinExistence type="predicted"/>
<dbReference type="Proteomes" id="UP000219369">
    <property type="component" value="Unassembled WGS sequence"/>
</dbReference>
<accession>A0A2H3TQ78</accession>
<dbReference type="VEuPathDB" id="FungiDB:FOIG_08735"/>
<dbReference type="AlphaFoldDB" id="A0A2H3TQ78"/>
<dbReference type="VEuPathDB" id="FungiDB:FOZG_14165"/>
<name>A0A2H3TQ78_FUSOX</name>
<reference evidence="2" key="1">
    <citation type="submission" date="2016-09" db="EMBL/GenBank/DDBJ databases">
        <authorList>
            <person name="Guldener U."/>
        </authorList>
    </citation>
    <scope>NUCLEOTIDE SEQUENCE [LARGE SCALE GENOMIC DNA]</scope>
    <source>
        <strain evidence="2">V64-1</strain>
    </source>
</reference>
<dbReference type="OrthoDB" id="5347061at2759"/>
<evidence type="ECO:0008006" key="3">
    <source>
        <dbReference type="Google" id="ProtNLM"/>
    </source>
</evidence>
<evidence type="ECO:0000313" key="1">
    <source>
        <dbReference type="EMBL" id="SCO90812.1"/>
    </source>
</evidence>
<evidence type="ECO:0000313" key="2">
    <source>
        <dbReference type="Proteomes" id="UP000219369"/>
    </source>
</evidence>
<organism evidence="1 2">
    <name type="scientific">Fusarium oxysporum</name>
    <name type="common">Fusarium vascular wilt</name>
    <dbReference type="NCBI Taxonomy" id="5507"/>
    <lineage>
        <taxon>Eukaryota</taxon>
        <taxon>Fungi</taxon>
        <taxon>Dikarya</taxon>
        <taxon>Ascomycota</taxon>
        <taxon>Pezizomycotina</taxon>
        <taxon>Sordariomycetes</taxon>
        <taxon>Hypocreomycetidae</taxon>
        <taxon>Hypocreales</taxon>
        <taxon>Nectriaceae</taxon>
        <taxon>Fusarium</taxon>
        <taxon>Fusarium oxysporum species complex</taxon>
    </lineage>
</organism>
<gene>
    <name evidence="1" type="ORF">FRV6_14940</name>
</gene>
<sequence length="150" mass="17351">MLQPGLETVENSLHTDCQHHSTFSSFKQAVDDRCYVCAKLWDSVADASIKGWSNEPCTWVPFDCGLGRRTWAPRWFGAIYWHMRYLEFGMEPNVKLKYKGNVFCFLPCEDEKSSMLEVLSIGFQTSTSSEKFQQLAYEWYEACSDSHKSC</sequence>